<sequence length="84" mass="9700">MIDKIEKRLDTTEKQLSERINGLEKRMDDIERELKVLVEKVEGLEIKKAPRVSVILTPQSSQSLLQLLEKLQEKEKEATPEKSA</sequence>
<name>A0A7C5X4S1_9AQUI</name>
<feature type="coiled-coil region" evidence="1">
    <location>
        <begin position="6"/>
        <end position="47"/>
    </location>
</feature>
<evidence type="ECO:0000313" key="2">
    <source>
        <dbReference type="EMBL" id="HHO74736.1"/>
    </source>
</evidence>
<keyword evidence="1" id="KW-0175">Coiled coil</keyword>
<gene>
    <name evidence="2" type="ORF">ENN04_08955</name>
</gene>
<protein>
    <submittedName>
        <fullName evidence="2">Uncharacterized protein</fullName>
    </submittedName>
</protein>
<proteinExistence type="predicted"/>
<comment type="caution">
    <text evidence="2">The sequence shown here is derived from an EMBL/GenBank/DDBJ whole genome shotgun (WGS) entry which is preliminary data.</text>
</comment>
<reference evidence="2" key="1">
    <citation type="journal article" date="2020" name="mSystems">
        <title>Genome- and Community-Level Interaction Insights into Carbon Utilization and Element Cycling Functions of Hydrothermarchaeota in Hydrothermal Sediment.</title>
        <authorList>
            <person name="Zhou Z."/>
            <person name="Liu Y."/>
            <person name="Xu W."/>
            <person name="Pan J."/>
            <person name="Luo Z.H."/>
            <person name="Li M."/>
        </authorList>
    </citation>
    <scope>NUCLEOTIDE SEQUENCE [LARGE SCALE GENOMIC DNA]</scope>
    <source>
        <strain evidence="2">SpSt-114</strain>
    </source>
</reference>
<evidence type="ECO:0000256" key="1">
    <source>
        <dbReference type="SAM" id="Coils"/>
    </source>
</evidence>
<dbReference type="EMBL" id="DSAC01000111">
    <property type="protein sequence ID" value="HHO74736.1"/>
    <property type="molecule type" value="Genomic_DNA"/>
</dbReference>
<organism evidence="2">
    <name type="scientific">Thermocrinis ruber</name>
    <dbReference type="NCBI Taxonomy" id="75906"/>
    <lineage>
        <taxon>Bacteria</taxon>
        <taxon>Pseudomonadati</taxon>
        <taxon>Aquificota</taxon>
        <taxon>Aquificia</taxon>
        <taxon>Aquificales</taxon>
        <taxon>Aquificaceae</taxon>
        <taxon>Thermocrinis</taxon>
    </lineage>
</organism>
<dbReference type="AlphaFoldDB" id="A0A7C5X4S1"/>
<accession>A0A7C5X4S1</accession>